<keyword evidence="1" id="KW-0472">Membrane</keyword>
<dbReference type="Proteomes" id="UP000640335">
    <property type="component" value="Unassembled WGS sequence"/>
</dbReference>
<accession>A0ABR8Q834</accession>
<keyword evidence="1" id="KW-0812">Transmembrane</keyword>
<dbReference type="RefSeq" id="WP_191751321.1">
    <property type="nucleotide sequence ID" value="NZ_JACSQZ010000103.1"/>
</dbReference>
<organism evidence="2 3">
    <name type="scientific">Clostridium gallinarum</name>
    <dbReference type="NCBI Taxonomy" id="2762246"/>
    <lineage>
        <taxon>Bacteria</taxon>
        <taxon>Bacillati</taxon>
        <taxon>Bacillota</taxon>
        <taxon>Clostridia</taxon>
        <taxon>Eubacteriales</taxon>
        <taxon>Clostridiaceae</taxon>
        <taxon>Clostridium</taxon>
    </lineage>
</organism>
<gene>
    <name evidence="2" type="ORF">H9660_15745</name>
</gene>
<evidence type="ECO:0000313" key="2">
    <source>
        <dbReference type="EMBL" id="MBD7916585.1"/>
    </source>
</evidence>
<evidence type="ECO:0000313" key="3">
    <source>
        <dbReference type="Proteomes" id="UP000640335"/>
    </source>
</evidence>
<keyword evidence="3" id="KW-1185">Reference proteome</keyword>
<sequence length="142" mass="16535">MKRGSTIIESIISLAIILITISLSFQITSITINSITLRKNKEKGNRIAYAIENEIKYNFTITELETLFNNNLSLKYSDNIMENISKKSLLLLERGNDIIIEKIKDESTEENYRIYVYRVKILSPKGGIMTEREFIKSYWMDI</sequence>
<feature type="transmembrane region" description="Helical" evidence="1">
    <location>
        <begin position="12"/>
        <end position="37"/>
    </location>
</feature>
<dbReference type="EMBL" id="JACSQZ010000103">
    <property type="protein sequence ID" value="MBD7916585.1"/>
    <property type="molecule type" value="Genomic_DNA"/>
</dbReference>
<evidence type="ECO:0000256" key="1">
    <source>
        <dbReference type="SAM" id="Phobius"/>
    </source>
</evidence>
<keyword evidence="1" id="KW-1133">Transmembrane helix</keyword>
<comment type="caution">
    <text evidence="2">The sequence shown here is derived from an EMBL/GenBank/DDBJ whole genome shotgun (WGS) entry which is preliminary data.</text>
</comment>
<protein>
    <submittedName>
        <fullName evidence="2">Type II secretion system protein</fullName>
    </submittedName>
</protein>
<name>A0ABR8Q834_9CLOT</name>
<reference evidence="2 3" key="1">
    <citation type="submission" date="2020-08" db="EMBL/GenBank/DDBJ databases">
        <title>A Genomic Blueprint of the Chicken Gut Microbiome.</title>
        <authorList>
            <person name="Gilroy R."/>
            <person name="Ravi A."/>
            <person name="Getino M."/>
            <person name="Pursley I."/>
            <person name="Horton D.L."/>
            <person name="Alikhan N.-F."/>
            <person name="Baker D."/>
            <person name="Gharbi K."/>
            <person name="Hall N."/>
            <person name="Watson M."/>
            <person name="Adriaenssens E.M."/>
            <person name="Foster-Nyarko E."/>
            <person name="Jarju S."/>
            <person name="Secka A."/>
            <person name="Antonio M."/>
            <person name="Oren A."/>
            <person name="Chaudhuri R."/>
            <person name="La Ragione R.M."/>
            <person name="Hildebrand F."/>
            <person name="Pallen M.J."/>
        </authorList>
    </citation>
    <scope>NUCLEOTIDE SEQUENCE [LARGE SCALE GENOMIC DNA]</scope>
    <source>
        <strain evidence="2 3">Sa3CUN1</strain>
    </source>
</reference>
<proteinExistence type="predicted"/>